<gene>
    <name evidence="3" type="ORF">QEH59_14615</name>
</gene>
<feature type="transmembrane region" description="Helical" evidence="2">
    <location>
        <begin position="52"/>
        <end position="73"/>
    </location>
</feature>
<proteinExistence type="predicted"/>
<dbReference type="Proteomes" id="UP001243717">
    <property type="component" value="Unassembled WGS sequence"/>
</dbReference>
<keyword evidence="2" id="KW-0812">Transmembrane</keyword>
<feature type="transmembrane region" description="Helical" evidence="2">
    <location>
        <begin position="152"/>
        <end position="175"/>
    </location>
</feature>
<protein>
    <recommendedName>
        <fullName evidence="5">Type IV secretion system protein</fullName>
    </recommendedName>
</protein>
<evidence type="ECO:0000313" key="4">
    <source>
        <dbReference type="Proteomes" id="UP001243717"/>
    </source>
</evidence>
<keyword evidence="2" id="KW-0472">Membrane</keyword>
<accession>A0ABU1ALX2</accession>
<name>A0ABU1ALX2_9BACT</name>
<evidence type="ECO:0000256" key="1">
    <source>
        <dbReference type="SAM" id="MobiDB-lite"/>
    </source>
</evidence>
<evidence type="ECO:0000313" key="3">
    <source>
        <dbReference type="EMBL" id="MDQ8195664.1"/>
    </source>
</evidence>
<reference evidence="3 4" key="1">
    <citation type="submission" date="2023-04" db="EMBL/GenBank/DDBJ databases">
        <title>A novel bacteria isolated from coastal sediment.</title>
        <authorList>
            <person name="Liu X.-J."/>
            <person name="Du Z.-J."/>
        </authorList>
    </citation>
    <scope>NUCLEOTIDE SEQUENCE [LARGE SCALE GENOMIC DNA]</scope>
    <source>
        <strain evidence="3 4">SDUM461004</strain>
    </source>
</reference>
<feature type="transmembrane region" description="Helical" evidence="2">
    <location>
        <begin position="20"/>
        <end position="40"/>
    </location>
</feature>
<comment type="caution">
    <text evidence="3">The sequence shown here is derived from an EMBL/GenBank/DDBJ whole genome shotgun (WGS) entry which is preliminary data.</text>
</comment>
<feature type="region of interest" description="Disordered" evidence="1">
    <location>
        <begin position="291"/>
        <end position="319"/>
    </location>
</feature>
<organism evidence="3 4">
    <name type="scientific">Thalassobacterium sedimentorum</name>
    <dbReference type="NCBI Taxonomy" id="3041258"/>
    <lineage>
        <taxon>Bacteria</taxon>
        <taxon>Pseudomonadati</taxon>
        <taxon>Verrucomicrobiota</taxon>
        <taxon>Opitutia</taxon>
        <taxon>Puniceicoccales</taxon>
        <taxon>Coraliomargaritaceae</taxon>
        <taxon>Thalassobacterium</taxon>
    </lineage>
</organism>
<keyword evidence="4" id="KW-1185">Reference proteome</keyword>
<dbReference type="EMBL" id="JARXIC010000029">
    <property type="protein sequence ID" value="MDQ8195664.1"/>
    <property type="molecule type" value="Genomic_DNA"/>
</dbReference>
<evidence type="ECO:0000256" key="2">
    <source>
        <dbReference type="SAM" id="Phobius"/>
    </source>
</evidence>
<feature type="transmembrane region" description="Helical" evidence="2">
    <location>
        <begin position="181"/>
        <end position="203"/>
    </location>
</feature>
<dbReference type="RefSeq" id="WP_308986113.1">
    <property type="nucleotide sequence ID" value="NZ_JARXIC010000029.1"/>
</dbReference>
<keyword evidence="2" id="KW-1133">Transmembrane helix</keyword>
<feature type="transmembrane region" description="Helical" evidence="2">
    <location>
        <begin position="124"/>
        <end position="145"/>
    </location>
</feature>
<evidence type="ECO:0008006" key="5">
    <source>
        <dbReference type="Google" id="ProtNLM"/>
    </source>
</evidence>
<sequence length="406" mass="42371">MNLLGPIFLENFQSTVIDLQGALMFVAYFILLTGLIVRLMRVSESNADMVSMIKPVFTCFFIVALIATISFWFEKLDEGFYHAAETINANFGSEPFEVSDALLEAIEEDPEAEGWGVDRIVNSVYLALVFGTTKFFITLAALFQIPFLILQYALTWLGFLFLPIGLALFIFPSLSNIGVKLISNILAVMAWPIGFAITNLAAISFINDFATSSTFTGNNTGSALYMMSFGSMIMGLVAALILIVGTLATPTIMFLLFSSGAILEGATNAATGAAAFATYMGGSMGILGGQRGGAGSAPAPSGGGSSEGPAPTGGYEGIGGGGGYQVNEPVAAYGNDGTTGAVSYYRHPTSSSPTCAIAGNSAKALPAPQDFGNPLLADNAPNDPTGDQHAARIFALNTAPQAVITI</sequence>
<feature type="transmembrane region" description="Helical" evidence="2">
    <location>
        <begin position="224"/>
        <end position="248"/>
    </location>
</feature>
<feature type="compositionally biased region" description="Gly residues" evidence="1">
    <location>
        <begin position="291"/>
        <end position="306"/>
    </location>
</feature>